<evidence type="ECO:0008006" key="3">
    <source>
        <dbReference type="Google" id="ProtNLM"/>
    </source>
</evidence>
<dbReference type="GO" id="GO:0005737">
    <property type="term" value="C:cytoplasm"/>
    <property type="evidence" value="ECO:0007669"/>
    <property type="project" value="TreeGrafter"/>
</dbReference>
<dbReference type="CDD" id="cd05325">
    <property type="entry name" value="carb_red_sniffer_like_SDR_c"/>
    <property type="match status" value="1"/>
</dbReference>
<dbReference type="PANTHER" id="PTHR43544:SF33">
    <property type="entry name" value="C-FACTOR"/>
    <property type="match status" value="1"/>
</dbReference>
<name>A0A8C5MR73_9ANUR</name>
<dbReference type="InterPro" id="IPR051468">
    <property type="entry name" value="Fungal_SecMetab_SDRs"/>
</dbReference>
<dbReference type="Proteomes" id="UP000694569">
    <property type="component" value="Unplaced"/>
</dbReference>
<dbReference type="Gene3D" id="3.40.50.720">
    <property type="entry name" value="NAD(P)-binding Rossmann-like Domain"/>
    <property type="match status" value="1"/>
</dbReference>
<dbReference type="SUPFAM" id="SSF51735">
    <property type="entry name" value="NAD(P)-binding Rossmann-fold domains"/>
    <property type="match status" value="1"/>
</dbReference>
<keyword evidence="2" id="KW-1185">Reference proteome</keyword>
<dbReference type="AlphaFoldDB" id="A0A8C5MR73"/>
<sequence>MSEFKINTVLVTGSNRGLGFEFVQQFVNRENPPETIFATCRDPEGARSQELKKLSEKHGNVIVIQLDATDSASINAAVKQVEKHLNGKNLDLLINNAGVLNPQSLETQTAEDMLQVYNINVVGPMLVTQAFHHLLKRPGEESKAKSAIVHISALLGSMQEVPKLFSHFPVISYRCSKAALNMLSCCHAVGYKQDGILSIAIHPGWVQTDMGGSQAPLTKEESVGEMMKIISSLNETQSGTFVDHTGKLIPW</sequence>
<dbReference type="GeneTree" id="ENSGT00940000163363"/>
<dbReference type="PRINTS" id="PR00081">
    <property type="entry name" value="GDHRDH"/>
</dbReference>
<evidence type="ECO:0000313" key="1">
    <source>
        <dbReference type="Ensembl" id="ENSLLEP00000015939.1"/>
    </source>
</evidence>
<proteinExistence type="predicted"/>
<dbReference type="Pfam" id="PF00106">
    <property type="entry name" value="adh_short"/>
    <property type="match status" value="1"/>
</dbReference>
<dbReference type="InterPro" id="IPR036291">
    <property type="entry name" value="NAD(P)-bd_dom_sf"/>
</dbReference>
<reference evidence="1" key="1">
    <citation type="submission" date="2025-08" db="UniProtKB">
        <authorList>
            <consortium name="Ensembl"/>
        </authorList>
    </citation>
    <scope>IDENTIFICATION</scope>
</reference>
<accession>A0A8C5MR73</accession>
<dbReference type="Ensembl" id="ENSLLET00000016549.1">
    <property type="protein sequence ID" value="ENSLLEP00000015939.1"/>
    <property type="gene ID" value="ENSLLEG00000010001.1"/>
</dbReference>
<reference evidence="1" key="2">
    <citation type="submission" date="2025-09" db="UniProtKB">
        <authorList>
            <consortium name="Ensembl"/>
        </authorList>
    </citation>
    <scope>IDENTIFICATION</scope>
</reference>
<protein>
    <recommendedName>
        <fullName evidence="3">C-factor-like</fullName>
    </recommendedName>
</protein>
<evidence type="ECO:0000313" key="2">
    <source>
        <dbReference type="Proteomes" id="UP000694569"/>
    </source>
</evidence>
<dbReference type="InterPro" id="IPR002347">
    <property type="entry name" value="SDR_fam"/>
</dbReference>
<dbReference type="PANTHER" id="PTHR43544">
    <property type="entry name" value="SHORT-CHAIN DEHYDROGENASE/REDUCTASE"/>
    <property type="match status" value="1"/>
</dbReference>
<dbReference type="GO" id="GO:0016491">
    <property type="term" value="F:oxidoreductase activity"/>
    <property type="evidence" value="ECO:0007669"/>
    <property type="project" value="TreeGrafter"/>
</dbReference>
<organism evidence="1 2">
    <name type="scientific">Leptobrachium leishanense</name>
    <name type="common">Leishan spiny toad</name>
    <dbReference type="NCBI Taxonomy" id="445787"/>
    <lineage>
        <taxon>Eukaryota</taxon>
        <taxon>Metazoa</taxon>
        <taxon>Chordata</taxon>
        <taxon>Craniata</taxon>
        <taxon>Vertebrata</taxon>
        <taxon>Euteleostomi</taxon>
        <taxon>Amphibia</taxon>
        <taxon>Batrachia</taxon>
        <taxon>Anura</taxon>
        <taxon>Pelobatoidea</taxon>
        <taxon>Megophryidae</taxon>
        <taxon>Leptobrachium</taxon>
    </lineage>
</organism>